<feature type="domain" description="GGDEF" evidence="3">
    <location>
        <begin position="410"/>
        <end position="544"/>
    </location>
</feature>
<dbReference type="SUPFAM" id="SSF55785">
    <property type="entry name" value="PYP-like sensor domain (PAS domain)"/>
    <property type="match status" value="1"/>
</dbReference>
<reference evidence="4" key="1">
    <citation type="journal article" date="2014" name="Int. J. Syst. Evol. Microbiol.">
        <title>Complete genome sequence of Corynebacterium casei LMG S-19264T (=DSM 44701T), isolated from a smear-ripened cheese.</title>
        <authorList>
            <consortium name="US DOE Joint Genome Institute (JGI-PGF)"/>
            <person name="Walter F."/>
            <person name="Albersmeier A."/>
            <person name="Kalinowski J."/>
            <person name="Ruckert C."/>
        </authorList>
    </citation>
    <scope>NUCLEOTIDE SEQUENCE</scope>
    <source>
        <strain evidence="4">KCTC 42590</strain>
    </source>
</reference>
<dbReference type="Pfam" id="PF01590">
    <property type="entry name" value="GAF"/>
    <property type="match status" value="1"/>
</dbReference>
<evidence type="ECO:0000256" key="2">
    <source>
        <dbReference type="ARBA" id="ARBA00034247"/>
    </source>
</evidence>
<proteinExistence type="predicted"/>
<dbReference type="InterPro" id="IPR029787">
    <property type="entry name" value="Nucleotide_cyclase"/>
</dbReference>
<dbReference type="PANTHER" id="PTHR45138:SF9">
    <property type="entry name" value="DIGUANYLATE CYCLASE DGCM-RELATED"/>
    <property type="match status" value="1"/>
</dbReference>
<evidence type="ECO:0000259" key="3">
    <source>
        <dbReference type="PROSITE" id="PS50887"/>
    </source>
</evidence>
<dbReference type="NCBIfam" id="TIGR00254">
    <property type="entry name" value="GGDEF"/>
    <property type="match status" value="1"/>
</dbReference>
<dbReference type="EMBL" id="BNCI01000001">
    <property type="protein sequence ID" value="GHF11947.1"/>
    <property type="molecule type" value="Genomic_DNA"/>
</dbReference>
<gene>
    <name evidence="4" type="ORF">GCM10017044_02270</name>
</gene>
<dbReference type="CDD" id="cd01949">
    <property type="entry name" value="GGDEF"/>
    <property type="match status" value="1"/>
</dbReference>
<dbReference type="InterPro" id="IPR035965">
    <property type="entry name" value="PAS-like_dom_sf"/>
</dbReference>
<protein>
    <recommendedName>
        <fullName evidence="1">diguanylate cyclase</fullName>
        <ecNumber evidence="1">2.7.7.65</ecNumber>
    </recommendedName>
</protein>
<dbReference type="RefSeq" id="WP_191249725.1">
    <property type="nucleotide sequence ID" value="NZ_BNCI01000001.1"/>
</dbReference>
<comment type="caution">
    <text evidence="4">The sequence shown here is derived from an EMBL/GenBank/DDBJ whole genome shotgun (WGS) entry which is preliminary data.</text>
</comment>
<evidence type="ECO:0000256" key="1">
    <source>
        <dbReference type="ARBA" id="ARBA00012528"/>
    </source>
</evidence>
<dbReference type="SUPFAM" id="SSF55781">
    <property type="entry name" value="GAF domain-like"/>
    <property type="match status" value="1"/>
</dbReference>
<dbReference type="PROSITE" id="PS50887">
    <property type="entry name" value="GGDEF"/>
    <property type="match status" value="1"/>
</dbReference>
<dbReference type="InterPro" id="IPR050469">
    <property type="entry name" value="Diguanylate_Cyclase"/>
</dbReference>
<name>A0A919E254_9PROT</name>
<dbReference type="AlphaFoldDB" id="A0A919E254"/>
<dbReference type="SUPFAM" id="SSF55073">
    <property type="entry name" value="Nucleotide cyclase"/>
    <property type="match status" value="1"/>
</dbReference>
<dbReference type="Gene3D" id="3.30.70.270">
    <property type="match status" value="1"/>
</dbReference>
<sequence>MIARHFLSRNPVEVPIKQSAAMAVRVGLDYGIMEVSQTGQSLVNLVAARDPVVMGLLDRVQETSCLSEARMDGADYAQNLWLVCVPEQESFLLVARDTTLPDKVTEALITSRALMKDLLDCAADLAFELDDKGIITFVMPADFLGRSTDAWVGKDATSVFWDGQATPKKNPFGVRTDSDFSEVPYENANGVREYLTISIKAVLDDSGFCIGTRGTARIITERVRREQAVKQEKLRLAMQERLTRILVTAESSDEVLGRAVAEVQDLFRADAVFIYKLYDGGYIPVASEKDPELECDFHIVSEKLPTEFPDDIVFLDVQGRDHMIVPLVKGDVCEGVVLVSRDTAVSPWSGQEKALLVAIGDILAAAQKKAALFDKLSRLSGQDELTQLLNRRAFEAEVNKRLLHQNRTGQSGCLMFIDLDHFKEVNDTMGHQIGDLALRLVASNIRDLIRPIDIAGRYGGDEFVIWIENIDRNDAEERARHLIDAMSGIRMQLNKDDLKLSMSVGICKSRSGIGESFTALCDRADRALYMVKRAGRGAIAFAEDEDTCGDTLNNVE</sequence>
<reference evidence="4" key="2">
    <citation type="submission" date="2020-09" db="EMBL/GenBank/DDBJ databases">
        <authorList>
            <person name="Sun Q."/>
            <person name="Kim S."/>
        </authorList>
    </citation>
    <scope>NUCLEOTIDE SEQUENCE</scope>
    <source>
        <strain evidence="4">KCTC 42590</strain>
    </source>
</reference>
<dbReference type="Gene3D" id="3.30.450.20">
    <property type="entry name" value="PAS domain"/>
    <property type="match status" value="1"/>
</dbReference>
<dbReference type="Proteomes" id="UP000630923">
    <property type="component" value="Unassembled WGS sequence"/>
</dbReference>
<dbReference type="Pfam" id="PF00990">
    <property type="entry name" value="GGDEF"/>
    <property type="match status" value="1"/>
</dbReference>
<dbReference type="GO" id="GO:0052621">
    <property type="term" value="F:diguanylate cyclase activity"/>
    <property type="evidence" value="ECO:0007669"/>
    <property type="project" value="UniProtKB-EC"/>
</dbReference>
<comment type="catalytic activity">
    <reaction evidence="2">
        <text>2 GTP = 3',3'-c-di-GMP + 2 diphosphate</text>
        <dbReference type="Rhea" id="RHEA:24898"/>
        <dbReference type="ChEBI" id="CHEBI:33019"/>
        <dbReference type="ChEBI" id="CHEBI:37565"/>
        <dbReference type="ChEBI" id="CHEBI:58805"/>
        <dbReference type="EC" id="2.7.7.65"/>
    </reaction>
</comment>
<dbReference type="EC" id="2.7.7.65" evidence="1"/>
<dbReference type="InterPro" id="IPR029016">
    <property type="entry name" value="GAF-like_dom_sf"/>
</dbReference>
<dbReference type="FunFam" id="3.30.70.270:FF:000001">
    <property type="entry name" value="Diguanylate cyclase domain protein"/>
    <property type="match status" value="1"/>
</dbReference>
<keyword evidence="5" id="KW-1185">Reference proteome</keyword>
<dbReference type="PANTHER" id="PTHR45138">
    <property type="entry name" value="REGULATORY COMPONENTS OF SENSORY TRANSDUCTION SYSTEM"/>
    <property type="match status" value="1"/>
</dbReference>
<dbReference type="InterPro" id="IPR000160">
    <property type="entry name" value="GGDEF_dom"/>
</dbReference>
<organism evidence="4 5">
    <name type="scientific">Kordiimonas sediminis</name>
    <dbReference type="NCBI Taxonomy" id="1735581"/>
    <lineage>
        <taxon>Bacteria</taxon>
        <taxon>Pseudomonadati</taxon>
        <taxon>Pseudomonadota</taxon>
        <taxon>Alphaproteobacteria</taxon>
        <taxon>Kordiimonadales</taxon>
        <taxon>Kordiimonadaceae</taxon>
        <taxon>Kordiimonas</taxon>
    </lineage>
</organism>
<dbReference type="InterPro" id="IPR043128">
    <property type="entry name" value="Rev_trsase/Diguanyl_cyclase"/>
</dbReference>
<dbReference type="Gene3D" id="3.30.450.40">
    <property type="match status" value="1"/>
</dbReference>
<accession>A0A919E254</accession>
<dbReference type="SMART" id="SM00267">
    <property type="entry name" value="GGDEF"/>
    <property type="match status" value="1"/>
</dbReference>
<dbReference type="SMART" id="SM00065">
    <property type="entry name" value="GAF"/>
    <property type="match status" value="1"/>
</dbReference>
<evidence type="ECO:0000313" key="5">
    <source>
        <dbReference type="Proteomes" id="UP000630923"/>
    </source>
</evidence>
<dbReference type="InterPro" id="IPR003018">
    <property type="entry name" value="GAF"/>
</dbReference>
<evidence type="ECO:0000313" key="4">
    <source>
        <dbReference type="EMBL" id="GHF11947.1"/>
    </source>
</evidence>